<dbReference type="EMBL" id="GGFK01013198">
    <property type="protein sequence ID" value="MBW46519.1"/>
    <property type="molecule type" value="Transcribed_RNA"/>
</dbReference>
<evidence type="ECO:0000313" key="2">
    <source>
        <dbReference type="EMBL" id="MBW46519.1"/>
    </source>
</evidence>
<accession>A0A2M4B0F5</accession>
<proteinExistence type="predicted"/>
<feature type="signal peptide" evidence="1">
    <location>
        <begin position="1"/>
        <end position="17"/>
    </location>
</feature>
<sequence>MLLLLLLLLLSLSCASGWETNCSSEARKRERRRERSVRETRSYVRNRWLVDRGSRSFAIRLLPLPLAQAVVCCCRSLARSARHGGVELSRPCLEIFVFRGFEFAASTAVIGFARLPRIYTHTHTHTLALSQEAYAQIYTKRHIQKRTHTHKKDTGTWFPRFPFAATVFLVADSG</sequence>
<protein>
    <submittedName>
        <fullName evidence="2">Putative secreted protein</fullName>
    </submittedName>
</protein>
<name>A0A2M4B0F5_9DIPT</name>
<feature type="chain" id="PRO_5014966959" evidence="1">
    <location>
        <begin position="18"/>
        <end position="174"/>
    </location>
</feature>
<dbReference type="AlphaFoldDB" id="A0A2M4B0F5"/>
<keyword evidence="1" id="KW-0732">Signal</keyword>
<reference evidence="2" key="1">
    <citation type="submission" date="2018-01" db="EMBL/GenBank/DDBJ databases">
        <title>An insight into the sialome of Amazonian anophelines.</title>
        <authorList>
            <person name="Ribeiro J.M."/>
            <person name="Scarpassa V."/>
            <person name="Calvo E."/>
        </authorList>
    </citation>
    <scope>NUCLEOTIDE SEQUENCE</scope>
    <source>
        <tissue evidence="2">Salivary glands</tissue>
    </source>
</reference>
<organism evidence="2">
    <name type="scientific">Anopheles triannulatus</name>
    <dbReference type="NCBI Taxonomy" id="58253"/>
    <lineage>
        <taxon>Eukaryota</taxon>
        <taxon>Metazoa</taxon>
        <taxon>Ecdysozoa</taxon>
        <taxon>Arthropoda</taxon>
        <taxon>Hexapoda</taxon>
        <taxon>Insecta</taxon>
        <taxon>Pterygota</taxon>
        <taxon>Neoptera</taxon>
        <taxon>Endopterygota</taxon>
        <taxon>Diptera</taxon>
        <taxon>Nematocera</taxon>
        <taxon>Culicoidea</taxon>
        <taxon>Culicidae</taxon>
        <taxon>Anophelinae</taxon>
        <taxon>Anopheles</taxon>
    </lineage>
</organism>
<evidence type="ECO:0000256" key="1">
    <source>
        <dbReference type="SAM" id="SignalP"/>
    </source>
</evidence>